<dbReference type="Pfam" id="PF00535">
    <property type="entry name" value="Glycos_transf_2"/>
    <property type="match status" value="1"/>
</dbReference>
<dbReference type="Proteomes" id="UP000231081">
    <property type="component" value="Unassembled WGS sequence"/>
</dbReference>
<reference evidence="2 3" key="1">
    <citation type="submission" date="2017-09" db="EMBL/GenBank/DDBJ databases">
        <title>Depth-based differentiation of microbial function through sediment-hosted aquifers and enrichment of novel symbionts in the deep terrestrial subsurface.</title>
        <authorList>
            <person name="Probst A.J."/>
            <person name="Ladd B."/>
            <person name="Jarett J.K."/>
            <person name="Geller-Mcgrath D.E."/>
            <person name="Sieber C.M."/>
            <person name="Emerson J.B."/>
            <person name="Anantharaman K."/>
            <person name="Thomas B.C."/>
            <person name="Malmstrom R."/>
            <person name="Stieglmeier M."/>
            <person name="Klingl A."/>
            <person name="Woyke T."/>
            <person name="Ryan C.M."/>
            <person name="Banfield J.F."/>
        </authorList>
    </citation>
    <scope>NUCLEOTIDE SEQUENCE [LARGE SCALE GENOMIC DNA]</scope>
    <source>
        <strain evidence="2">CG23_combo_of_CG06-09_8_20_14_all_47_9</strain>
    </source>
</reference>
<dbReference type="EMBL" id="PCSQ01000087">
    <property type="protein sequence ID" value="PIP52109.1"/>
    <property type="molecule type" value="Genomic_DNA"/>
</dbReference>
<dbReference type="PANTHER" id="PTHR48090">
    <property type="entry name" value="UNDECAPRENYL-PHOSPHATE 4-DEOXY-4-FORMAMIDO-L-ARABINOSE TRANSFERASE-RELATED"/>
    <property type="match status" value="1"/>
</dbReference>
<dbReference type="SUPFAM" id="SSF53448">
    <property type="entry name" value="Nucleotide-diphospho-sugar transferases"/>
    <property type="match status" value="1"/>
</dbReference>
<dbReference type="InterPro" id="IPR050256">
    <property type="entry name" value="Glycosyltransferase_2"/>
</dbReference>
<comment type="caution">
    <text evidence="2">The sequence shown here is derived from an EMBL/GenBank/DDBJ whole genome shotgun (WGS) entry which is preliminary data.</text>
</comment>
<dbReference type="InterPro" id="IPR029044">
    <property type="entry name" value="Nucleotide-diphossugar_trans"/>
</dbReference>
<proteinExistence type="predicted"/>
<name>A0A2H0B383_9BACT</name>
<accession>A0A2H0B383</accession>
<dbReference type="AlphaFoldDB" id="A0A2H0B383"/>
<protein>
    <recommendedName>
        <fullName evidence="1">Glycosyltransferase 2-like domain-containing protein</fullName>
    </recommendedName>
</protein>
<dbReference type="Gene3D" id="3.90.550.10">
    <property type="entry name" value="Spore Coat Polysaccharide Biosynthesis Protein SpsA, Chain A"/>
    <property type="match status" value="1"/>
</dbReference>
<dbReference type="PANTHER" id="PTHR48090:SF7">
    <property type="entry name" value="RFBJ PROTEIN"/>
    <property type="match status" value="1"/>
</dbReference>
<dbReference type="CDD" id="cd04179">
    <property type="entry name" value="DPM_DPG-synthase_like"/>
    <property type="match status" value="1"/>
</dbReference>
<feature type="domain" description="Glycosyltransferase 2-like" evidence="1">
    <location>
        <begin position="6"/>
        <end position="168"/>
    </location>
</feature>
<gene>
    <name evidence="2" type="ORF">COX09_03365</name>
</gene>
<evidence type="ECO:0000313" key="2">
    <source>
        <dbReference type="EMBL" id="PIP52109.1"/>
    </source>
</evidence>
<evidence type="ECO:0000259" key="1">
    <source>
        <dbReference type="Pfam" id="PF00535"/>
    </source>
</evidence>
<organism evidence="2 3">
    <name type="scientific">Candidatus Beckwithbacteria bacterium CG23_combo_of_CG06-09_8_20_14_all_47_9</name>
    <dbReference type="NCBI Taxonomy" id="1974498"/>
    <lineage>
        <taxon>Bacteria</taxon>
        <taxon>Candidatus Beckwithiibacteriota</taxon>
    </lineage>
</organism>
<dbReference type="InterPro" id="IPR001173">
    <property type="entry name" value="Glyco_trans_2-like"/>
</dbReference>
<sequence>MQQLVLILPALNEAEVLAGVLARLKAGIKKLPLTTELVVVNDGSTDQTAVIAGKAGATVLTHLINRGLGAALGTGLAYAKKQPADFAITFDSDGQHDPADIGKVLSPLFKNRADVVIGSRSLNRKSKMPFLRRVNNQAFNVLTWFFFGKTTTDSLSGFRGFNRRAIKSINLKTERMEVSNEFFAEIKRHRLRLEEVPIKVIYTPYSMRKGVQPGNIFAIIFRLVLRLLR</sequence>
<evidence type="ECO:0000313" key="3">
    <source>
        <dbReference type="Proteomes" id="UP000231081"/>
    </source>
</evidence>